<reference evidence="9" key="1">
    <citation type="submission" date="2015-07" db="EMBL/GenBank/DDBJ databases">
        <authorList>
            <person name="Ju K.-S."/>
            <person name="Doroghazi J.R."/>
            <person name="Metcalf W.W."/>
        </authorList>
    </citation>
    <scope>NUCLEOTIDE SEQUENCE [LARGE SCALE GENOMIC DNA]</scope>
    <source>
        <strain evidence="9">NRRL 2290</strain>
    </source>
</reference>
<dbReference type="STRING" id="67356.AQJ84_36505"/>
<keyword evidence="2 6" id="KW-0812">Transmembrane</keyword>
<comment type="subcellular location">
    <subcellularLocation>
        <location evidence="1">Endomembrane system</location>
        <topology evidence="1">Multi-pass membrane protein</topology>
    </subcellularLocation>
</comment>
<dbReference type="InterPro" id="IPR003807">
    <property type="entry name" value="DUF202"/>
</dbReference>
<proteinExistence type="predicted"/>
<keyword evidence="9" id="KW-1185">Reference proteome</keyword>
<protein>
    <submittedName>
        <fullName evidence="8">Membrane protein</fullName>
    </submittedName>
</protein>
<keyword evidence="3 6" id="KW-1133">Transmembrane helix</keyword>
<feature type="transmembrane region" description="Helical" evidence="6">
    <location>
        <begin position="50"/>
        <end position="69"/>
    </location>
</feature>
<evidence type="ECO:0000313" key="8">
    <source>
        <dbReference type="EMBL" id="KOG43369.1"/>
    </source>
</evidence>
<dbReference type="EMBL" id="LGUS01000002">
    <property type="protein sequence ID" value="KOG43369.1"/>
    <property type="molecule type" value="Genomic_DNA"/>
</dbReference>
<name>A0A0L8LZ59_9ACTN</name>
<comment type="caution">
    <text evidence="8">The sequence shown here is derived from an EMBL/GenBank/DDBJ whole genome shotgun (WGS) entry which is preliminary data.</text>
</comment>
<organism evidence="8 9">
    <name type="scientific">Streptomyces resistomycificus</name>
    <dbReference type="NCBI Taxonomy" id="67356"/>
    <lineage>
        <taxon>Bacteria</taxon>
        <taxon>Bacillati</taxon>
        <taxon>Actinomycetota</taxon>
        <taxon>Actinomycetes</taxon>
        <taxon>Kitasatosporales</taxon>
        <taxon>Streptomycetaceae</taxon>
        <taxon>Streptomyces</taxon>
        <taxon>Streptomyces aurantiacus group</taxon>
    </lineage>
</organism>
<dbReference type="eggNOG" id="ENOG5031J0W">
    <property type="taxonomic scope" value="Bacteria"/>
</dbReference>
<feature type="transmembrane region" description="Helical" evidence="6">
    <location>
        <begin position="90"/>
        <end position="109"/>
    </location>
</feature>
<feature type="region of interest" description="Disordered" evidence="5">
    <location>
        <begin position="1"/>
        <end position="20"/>
    </location>
</feature>
<feature type="compositionally biased region" description="Basic and acidic residues" evidence="5">
    <location>
        <begin position="8"/>
        <end position="20"/>
    </location>
</feature>
<dbReference type="OrthoDB" id="3701077at2"/>
<accession>A0A0L8LZ59</accession>
<dbReference type="GO" id="GO:0012505">
    <property type="term" value="C:endomembrane system"/>
    <property type="evidence" value="ECO:0007669"/>
    <property type="project" value="UniProtKB-SubCell"/>
</dbReference>
<evidence type="ECO:0000256" key="2">
    <source>
        <dbReference type="ARBA" id="ARBA00022692"/>
    </source>
</evidence>
<gene>
    <name evidence="8" type="ORF">ADK37_01105</name>
</gene>
<dbReference type="Proteomes" id="UP000037251">
    <property type="component" value="Unassembled WGS sequence"/>
</dbReference>
<keyword evidence="4 6" id="KW-0472">Membrane</keyword>
<evidence type="ECO:0000256" key="4">
    <source>
        <dbReference type="ARBA" id="ARBA00023136"/>
    </source>
</evidence>
<dbReference type="Pfam" id="PF02656">
    <property type="entry name" value="DUF202"/>
    <property type="match status" value="1"/>
</dbReference>
<evidence type="ECO:0000256" key="5">
    <source>
        <dbReference type="SAM" id="MobiDB-lite"/>
    </source>
</evidence>
<feature type="domain" description="DUF202" evidence="7">
    <location>
        <begin position="13"/>
        <end position="76"/>
    </location>
</feature>
<evidence type="ECO:0000313" key="9">
    <source>
        <dbReference type="Proteomes" id="UP000037251"/>
    </source>
</evidence>
<evidence type="ECO:0000256" key="1">
    <source>
        <dbReference type="ARBA" id="ARBA00004127"/>
    </source>
</evidence>
<evidence type="ECO:0000259" key="7">
    <source>
        <dbReference type="Pfam" id="PF02656"/>
    </source>
</evidence>
<sequence length="110" mass="11430">MSGTAARDASDRDPGLQPERTRLAWRRTTLACTVTAVLAVKATLHNGLSATGIFVCALCCGLWLAFLLISHHRIRTLAATSSPQALTPRHAAAGALLTLALAVCGAALVL</sequence>
<evidence type="ECO:0000256" key="3">
    <source>
        <dbReference type="ARBA" id="ARBA00022989"/>
    </source>
</evidence>
<dbReference type="AlphaFoldDB" id="A0A0L8LZ59"/>
<evidence type="ECO:0000256" key="6">
    <source>
        <dbReference type="SAM" id="Phobius"/>
    </source>
</evidence>
<dbReference type="PATRIC" id="fig|67356.5.peg.243"/>
<dbReference type="RefSeq" id="WP_030045173.1">
    <property type="nucleotide sequence ID" value="NZ_KL575661.1"/>
</dbReference>